<reference evidence="5 6" key="1">
    <citation type="submission" date="2015-09" db="EMBL/GenBank/DDBJ databases">
        <authorList>
            <consortium name="Pathogen Informatics"/>
        </authorList>
    </citation>
    <scope>NUCLEOTIDE SEQUENCE [LARGE SCALE GENOMIC DNA]</scope>
    <source>
        <strain evidence="5 6">2789STDY5834966</strain>
    </source>
</reference>
<feature type="domain" description="Phage tail tape measure protein" evidence="4">
    <location>
        <begin position="287"/>
        <end position="480"/>
    </location>
</feature>
<feature type="transmembrane region" description="Helical" evidence="3">
    <location>
        <begin position="596"/>
        <end position="622"/>
    </location>
</feature>
<keyword evidence="3" id="KW-0472">Membrane</keyword>
<keyword evidence="3" id="KW-0812">Transmembrane</keyword>
<keyword evidence="1" id="KW-1188">Viral release from host cell</keyword>
<accession>A0A173RZ44</accession>
<evidence type="ECO:0000259" key="4">
    <source>
        <dbReference type="Pfam" id="PF10145"/>
    </source>
</evidence>
<evidence type="ECO:0000256" key="1">
    <source>
        <dbReference type="ARBA" id="ARBA00022612"/>
    </source>
</evidence>
<protein>
    <submittedName>
        <fullName evidence="5">Phage-related minor tail protein</fullName>
    </submittedName>
</protein>
<feature type="coiled-coil region" evidence="2">
    <location>
        <begin position="16"/>
        <end position="43"/>
    </location>
</feature>
<dbReference type="SUPFAM" id="SSF58113">
    <property type="entry name" value="Apolipoprotein A-I"/>
    <property type="match status" value="1"/>
</dbReference>
<dbReference type="Gene3D" id="1.20.120.20">
    <property type="entry name" value="Apolipoprotein"/>
    <property type="match status" value="1"/>
</dbReference>
<dbReference type="PANTHER" id="PTHR37813:SF1">
    <property type="entry name" value="FELS-2 PROPHAGE PROTEIN"/>
    <property type="match status" value="1"/>
</dbReference>
<name>A0A173RZ44_9FIRM</name>
<proteinExistence type="predicted"/>
<sequence>MATSKKEAKVKFSAETQQFDTNLKKAESSLKTLNAEAKLNEAVFKNGGDKMEYMEQKCNILTAQIGEQIIKQNELSNEIEVAKRIFGEDSEEVANLERKLIQASTAQNNFQVKLKAANQEMEAEKEATNSASTALESLSQTISQQEAELTKLKSDLSNAFLEYGEASPEVKELENAVQQLSTELNQNQSKLSAAKSAAEDAANAMDDLGDAAEGAGDSAQASGDGWTITKDIVADFAKDALKSAAEGFKELATEGEQALNKLDAATGASDSQMQKYKEVMKDVYNNNFGDSMDDVGESMSTILQIMGDMDKDSLQGVTENALSLRDVFGMDVSESVRTANSLMDKFGISSDEAFNLIAQGAQNGLNQNDDLLDTINEYSIQFASAGFSANDMFNMLANGANQGTWSIDKLGDAVKEYNINWKDGTAHDSLEKLGFNADEMSKKMGKGGKEAGQAMQEVIAAIMKTEDEQERYQLGQAIMGTMWEDLGEDAVKALMNTNGEIDKSKKAMDDVKSTAYDDIASSAEGLGRTLKNDIISPVVDTCEPVIKDFLGYVNQNLPTIEPILVGIGTAITIIGGAMTAIKIASMIKNLALLGGGLAAIGGPATLVIALIAAVAAGFAFAYTHSEKFRNGFNQTVTQLKNDAVGLFNGTVSAITGIPGSISKIFTDTTNKVGTAVTGMVTSVSNKYTEIKNRASAAVTGMKTAVVNKFTETKNKAVSTVTGMKASVVNRYTEVKNKATSTITGMRTAVVNKFTETKNKAVSTVTGMKTAVVNKFTETVNTAGQKFSSLKKKIISPVTDAVSKVKSLIDKMKGYFHFSWSLPHLKVPHISISGGFSIKPPRAPSFSVTWRKEGVIFTKPTLLNGGAAGIQGVGEAGYEAVLPLERLREFVSDAMLEFMRYIPQIDYDRLAQVLKESMQGMNNVIVFNRREIGRMVREFI</sequence>
<dbReference type="PANTHER" id="PTHR37813">
    <property type="entry name" value="FELS-2 PROPHAGE PROTEIN"/>
    <property type="match status" value="1"/>
</dbReference>
<evidence type="ECO:0000256" key="3">
    <source>
        <dbReference type="SAM" id="Phobius"/>
    </source>
</evidence>
<dbReference type="RefSeq" id="WP_055182327.1">
    <property type="nucleotide sequence ID" value="NZ_CYYC01000004.1"/>
</dbReference>
<feature type="transmembrane region" description="Helical" evidence="3">
    <location>
        <begin position="563"/>
        <end position="584"/>
    </location>
</feature>
<dbReference type="Proteomes" id="UP000095390">
    <property type="component" value="Unassembled WGS sequence"/>
</dbReference>
<feature type="coiled-coil region" evidence="2">
    <location>
        <begin position="107"/>
        <end position="197"/>
    </location>
</feature>
<dbReference type="AlphaFoldDB" id="A0A173RZ44"/>
<dbReference type="Pfam" id="PF10145">
    <property type="entry name" value="PhageMin_Tail"/>
    <property type="match status" value="1"/>
</dbReference>
<dbReference type="InterPro" id="IPR010090">
    <property type="entry name" value="Phage_tape_meas"/>
</dbReference>
<organism evidence="5 6">
    <name type="scientific">Anaerobutyricum hallii</name>
    <dbReference type="NCBI Taxonomy" id="39488"/>
    <lineage>
        <taxon>Bacteria</taxon>
        <taxon>Bacillati</taxon>
        <taxon>Bacillota</taxon>
        <taxon>Clostridia</taxon>
        <taxon>Lachnospirales</taxon>
        <taxon>Lachnospiraceae</taxon>
        <taxon>Anaerobutyricum</taxon>
    </lineage>
</organism>
<dbReference type="OrthoDB" id="28713at2"/>
<dbReference type="EMBL" id="CYYC01000004">
    <property type="protein sequence ID" value="CUM83312.1"/>
    <property type="molecule type" value="Genomic_DNA"/>
</dbReference>
<keyword evidence="3" id="KW-1133">Transmembrane helix</keyword>
<gene>
    <name evidence="5" type="primary">yqbO</name>
    <name evidence="5" type="ORF">ERS852578_00541</name>
</gene>
<evidence type="ECO:0000256" key="2">
    <source>
        <dbReference type="SAM" id="Coils"/>
    </source>
</evidence>
<evidence type="ECO:0000313" key="5">
    <source>
        <dbReference type="EMBL" id="CUM83312.1"/>
    </source>
</evidence>
<evidence type="ECO:0000313" key="6">
    <source>
        <dbReference type="Proteomes" id="UP000095390"/>
    </source>
</evidence>
<keyword evidence="2" id="KW-0175">Coiled coil</keyword>